<evidence type="ECO:0000256" key="2">
    <source>
        <dbReference type="ARBA" id="ARBA00022771"/>
    </source>
</evidence>
<dbReference type="InterPro" id="IPR001841">
    <property type="entry name" value="Znf_RING"/>
</dbReference>
<evidence type="ECO:0000313" key="7">
    <source>
        <dbReference type="EMBL" id="CAE7680269.1"/>
    </source>
</evidence>
<dbReference type="Gene3D" id="3.30.40.10">
    <property type="entry name" value="Zinc/RING finger domain, C3HC4 (zinc finger)"/>
    <property type="match status" value="1"/>
</dbReference>
<comment type="caution">
    <text evidence="7">The sequence shown here is derived from an EMBL/GenBank/DDBJ whole genome shotgun (WGS) entry which is preliminary data.</text>
</comment>
<feature type="region of interest" description="Disordered" evidence="5">
    <location>
        <begin position="372"/>
        <end position="394"/>
    </location>
</feature>
<sequence>MLQLVAELPGVFRRGTEFSGSCRRLFEDPFEECTYRLRRLDDFAAKLAKEGWHDSESERSAPAAKHPWQDSDSAFLRAVPDKGLELHNVWKAAWEFCQDASRSADEEVVRRTALQAICRRFSVADGWLRQRLADLRPQCKDLVIFLPVLRAELDKLKAVLTAVAAGSSGAEALTAKAVAARGQAEARCAAAAANVKSLAQRGPRHPVQRPNRATAADSLHSPTATAASPSSPQASSPPPPVQPPSSAVEGIQRWVESVRQTGAVAASSNDRDWRRQLDLLRAGLTGTAVCLSPEKGSKLPSLPSLPSLRRNSSPNLEECPICLEPLRPHKQSLIPLVPLPCGHSFHAACASQWLQKCPRCPMCRHSPFVPMPSEDASSSPSHPNLLREAMQGLS</sequence>
<proteinExistence type="predicted"/>
<name>A0A812WF67_SYMPI</name>
<dbReference type="SUPFAM" id="SSF57850">
    <property type="entry name" value="RING/U-box"/>
    <property type="match status" value="1"/>
</dbReference>
<dbReference type="SMART" id="SM00184">
    <property type="entry name" value="RING"/>
    <property type="match status" value="1"/>
</dbReference>
<evidence type="ECO:0000256" key="4">
    <source>
        <dbReference type="PROSITE-ProRule" id="PRU00175"/>
    </source>
</evidence>
<protein>
    <submittedName>
        <fullName evidence="7">ATL4 protein</fullName>
    </submittedName>
</protein>
<dbReference type="OrthoDB" id="8062037at2759"/>
<dbReference type="Pfam" id="PF13639">
    <property type="entry name" value="zf-RING_2"/>
    <property type="match status" value="1"/>
</dbReference>
<accession>A0A812WF67</accession>
<dbReference type="EMBL" id="CAJNIZ010044160">
    <property type="protein sequence ID" value="CAE7680269.1"/>
    <property type="molecule type" value="Genomic_DNA"/>
</dbReference>
<organism evidence="7 8">
    <name type="scientific">Symbiodinium pilosum</name>
    <name type="common">Dinoflagellate</name>
    <dbReference type="NCBI Taxonomy" id="2952"/>
    <lineage>
        <taxon>Eukaryota</taxon>
        <taxon>Sar</taxon>
        <taxon>Alveolata</taxon>
        <taxon>Dinophyceae</taxon>
        <taxon>Suessiales</taxon>
        <taxon>Symbiodiniaceae</taxon>
        <taxon>Symbiodinium</taxon>
    </lineage>
</organism>
<dbReference type="PANTHER" id="PTHR15710">
    <property type="entry name" value="E3 UBIQUITIN-PROTEIN LIGASE PRAJA"/>
    <property type="match status" value="1"/>
</dbReference>
<evidence type="ECO:0000259" key="6">
    <source>
        <dbReference type="PROSITE" id="PS50089"/>
    </source>
</evidence>
<dbReference type="PROSITE" id="PS50089">
    <property type="entry name" value="ZF_RING_2"/>
    <property type="match status" value="1"/>
</dbReference>
<dbReference type="GO" id="GO:0008270">
    <property type="term" value="F:zinc ion binding"/>
    <property type="evidence" value="ECO:0007669"/>
    <property type="project" value="UniProtKB-KW"/>
</dbReference>
<dbReference type="AlphaFoldDB" id="A0A812WF67"/>
<feature type="region of interest" description="Disordered" evidence="5">
    <location>
        <begin position="197"/>
        <end position="248"/>
    </location>
</feature>
<feature type="domain" description="RING-type" evidence="6">
    <location>
        <begin position="319"/>
        <end position="364"/>
    </location>
</feature>
<keyword evidence="8" id="KW-1185">Reference proteome</keyword>
<evidence type="ECO:0000313" key="8">
    <source>
        <dbReference type="Proteomes" id="UP000649617"/>
    </source>
</evidence>
<dbReference type="Proteomes" id="UP000649617">
    <property type="component" value="Unassembled WGS sequence"/>
</dbReference>
<feature type="compositionally biased region" description="Low complexity" evidence="5">
    <location>
        <begin position="221"/>
        <end position="234"/>
    </location>
</feature>
<keyword evidence="1" id="KW-0479">Metal-binding</keyword>
<evidence type="ECO:0000256" key="3">
    <source>
        <dbReference type="ARBA" id="ARBA00022833"/>
    </source>
</evidence>
<gene>
    <name evidence="7" type="primary">ATL4</name>
    <name evidence="7" type="ORF">SPIL2461_LOCUS18930</name>
</gene>
<keyword evidence="3" id="KW-0862">Zinc</keyword>
<keyword evidence="2 4" id="KW-0863">Zinc-finger</keyword>
<reference evidence="7" key="1">
    <citation type="submission" date="2021-02" db="EMBL/GenBank/DDBJ databases">
        <authorList>
            <person name="Dougan E. K."/>
            <person name="Rhodes N."/>
            <person name="Thang M."/>
            <person name="Chan C."/>
        </authorList>
    </citation>
    <scope>NUCLEOTIDE SEQUENCE</scope>
</reference>
<dbReference type="InterPro" id="IPR013083">
    <property type="entry name" value="Znf_RING/FYVE/PHD"/>
</dbReference>
<evidence type="ECO:0000256" key="5">
    <source>
        <dbReference type="SAM" id="MobiDB-lite"/>
    </source>
</evidence>
<evidence type="ECO:0000256" key="1">
    <source>
        <dbReference type="ARBA" id="ARBA00022723"/>
    </source>
</evidence>